<name>A0A845F9Y4_9BACI</name>
<dbReference type="InterPro" id="IPR051531">
    <property type="entry name" value="N-acetyltransferase"/>
</dbReference>
<dbReference type="PANTHER" id="PTHR43792">
    <property type="entry name" value="GNAT FAMILY, PUTATIVE (AFU_ORTHOLOGUE AFUA_3G00765)-RELATED-RELATED"/>
    <property type="match status" value="1"/>
</dbReference>
<dbReference type="AlphaFoldDB" id="A0A845F9Y4"/>
<dbReference type="Gene3D" id="3.40.630.30">
    <property type="match status" value="1"/>
</dbReference>
<accession>A0A845F9Y4</accession>
<gene>
    <name evidence="2" type="ORF">GLW00_06485</name>
</gene>
<dbReference type="Pfam" id="PF13302">
    <property type="entry name" value="Acetyltransf_3"/>
    <property type="match status" value="1"/>
</dbReference>
<proteinExistence type="predicted"/>
<feature type="domain" description="N-acetyltransferase" evidence="1">
    <location>
        <begin position="6"/>
        <end position="163"/>
    </location>
</feature>
<dbReference type="InterPro" id="IPR000182">
    <property type="entry name" value="GNAT_dom"/>
</dbReference>
<dbReference type="GO" id="GO:0016747">
    <property type="term" value="F:acyltransferase activity, transferring groups other than amino-acyl groups"/>
    <property type="evidence" value="ECO:0007669"/>
    <property type="project" value="InterPro"/>
</dbReference>
<dbReference type="OrthoDB" id="9798081at2"/>
<dbReference type="Proteomes" id="UP000450457">
    <property type="component" value="Unassembled WGS sequence"/>
</dbReference>
<sequence length="173" mass="19543">MKTERLTFRKYEDADFPFLFSMLTDPETVRFIGDGRVKGVKGATDFLQWIYRTYNVFDGYGLHVLVRKSDGMKVGHAGLVPKFIEGKEELEVGYWIGREYWGRGYATEAAAALLKHGKRERGRLVSLIQCGNTASQRVAEKVGMGKEKCVVLDGKDVWIYTASFKDFKGGVVL</sequence>
<keyword evidence="2" id="KW-0808">Transferase</keyword>
<dbReference type="PROSITE" id="PS51186">
    <property type="entry name" value="GNAT"/>
    <property type="match status" value="1"/>
</dbReference>
<comment type="caution">
    <text evidence="2">The sequence shown here is derived from an EMBL/GenBank/DDBJ whole genome shotgun (WGS) entry which is preliminary data.</text>
</comment>
<dbReference type="SUPFAM" id="SSF55729">
    <property type="entry name" value="Acyl-CoA N-acyltransferases (Nat)"/>
    <property type="match status" value="1"/>
</dbReference>
<protein>
    <submittedName>
        <fullName evidence="2">GNAT family N-acetyltransferase</fullName>
    </submittedName>
</protein>
<dbReference type="PANTHER" id="PTHR43792:SF1">
    <property type="entry name" value="N-ACETYLTRANSFERASE DOMAIN-CONTAINING PROTEIN"/>
    <property type="match status" value="1"/>
</dbReference>
<evidence type="ECO:0000259" key="1">
    <source>
        <dbReference type="PROSITE" id="PS51186"/>
    </source>
</evidence>
<dbReference type="EMBL" id="WMFA01000002">
    <property type="protein sequence ID" value="MYL70486.1"/>
    <property type="molecule type" value="Genomic_DNA"/>
</dbReference>
<organism evidence="2 3">
    <name type="scientific">Halobacillus litoralis</name>
    <dbReference type="NCBI Taxonomy" id="45668"/>
    <lineage>
        <taxon>Bacteria</taxon>
        <taxon>Bacillati</taxon>
        <taxon>Bacillota</taxon>
        <taxon>Bacilli</taxon>
        <taxon>Bacillales</taxon>
        <taxon>Bacillaceae</taxon>
        <taxon>Halobacillus</taxon>
    </lineage>
</organism>
<evidence type="ECO:0000313" key="2">
    <source>
        <dbReference type="EMBL" id="MYL70486.1"/>
    </source>
</evidence>
<reference evidence="2 3" key="1">
    <citation type="submission" date="2019-11" db="EMBL/GenBank/DDBJ databases">
        <title>Genome sequences of 17 halophilic strains isolated from different environments.</title>
        <authorList>
            <person name="Furrow R.E."/>
        </authorList>
    </citation>
    <scope>NUCLEOTIDE SEQUENCE [LARGE SCALE GENOMIC DNA]</scope>
    <source>
        <strain evidence="2 3">SL-4</strain>
    </source>
</reference>
<evidence type="ECO:0000313" key="3">
    <source>
        <dbReference type="Proteomes" id="UP000450457"/>
    </source>
</evidence>
<dbReference type="InterPro" id="IPR016181">
    <property type="entry name" value="Acyl_CoA_acyltransferase"/>
</dbReference>